<dbReference type="EMBL" id="JAODOP010000004">
    <property type="protein sequence ID" value="MEF3835124.1"/>
    <property type="molecule type" value="Genomic_DNA"/>
</dbReference>
<feature type="signal peptide" evidence="1">
    <location>
        <begin position="1"/>
        <end position="26"/>
    </location>
</feature>
<organism evidence="4 5">
    <name type="scientific">Flavivirga spongiicola</name>
    <dbReference type="NCBI Taxonomy" id="421621"/>
    <lineage>
        <taxon>Bacteria</taxon>
        <taxon>Pseudomonadati</taxon>
        <taxon>Bacteroidota</taxon>
        <taxon>Flavobacteriia</taxon>
        <taxon>Flavobacteriales</taxon>
        <taxon>Flavobacteriaceae</taxon>
        <taxon>Flavivirga</taxon>
    </lineage>
</organism>
<evidence type="ECO:0000259" key="3">
    <source>
        <dbReference type="Pfam" id="PF16315"/>
    </source>
</evidence>
<feature type="domain" description="Rhamnogalacturonase A/B/Epimerase-like pectate lyase" evidence="2">
    <location>
        <begin position="72"/>
        <end position="150"/>
    </location>
</feature>
<sequence>MIKNKSISIFISCLMVAMSSIYNVKAQESLIWKKFTGEISNSEIPMLFDYSYAGYQLGEVGIPEKFKYLKVFNITHFGAIPNDAISDQDAIQAAINAAEKNKGGIVFFPKGEFLVNVKPKKTNPITIKSSNIILKGSGWGKDGTVINMKNHMLQRTPNEPEWKVSYMFNFFSEKGSKAQANITKNAEEGDFTIEVENANVFKNTKYIQLEMPFSLDAVSESLGGKEARPHWEKVKGKGVTFIENHEIKSISGNKITFKDPIVNSINTNYNWRAKPFYPLENVGVEGIFFKANFKDTFVHHKDFVHDNAWSIISMQRVANSWVRKCRFSNVTGAVSMSNSYASSILMLLVEGNSGHKLTNVTQSTRVLTGLINDASNYGQFHGASMSHKTSGSVIWRVKTPKQGWDSHADIPKNNLVDLYEGFKMSNHGGFYKNEPHHLKGLTLWNYKRVGDSVSNYDFWKLSGKGMYWGFSVVDPIIVGLHGTSTTFNRANIGYIESLGKTVLPNSLYEAQLKFRLKKTPKWITESLKTWQTLETNWLQNKI</sequence>
<dbReference type="RefSeq" id="WP_303307417.1">
    <property type="nucleotide sequence ID" value="NZ_JAODOP010000004.1"/>
</dbReference>
<gene>
    <name evidence="4" type="ORF">N1F79_18520</name>
</gene>
<evidence type="ECO:0000313" key="5">
    <source>
        <dbReference type="Proteomes" id="UP001337305"/>
    </source>
</evidence>
<feature type="domain" description="DUF4955" evidence="3">
    <location>
        <begin position="378"/>
        <end position="525"/>
    </location>
</feature>
<dbReference type="InterPro" id="IPR024535">
    <property type="entry name" value="RHGA/B-epi-like_pectate_lyase"/>
</dbReference>
<feature type="chain" id="PRO_5045648535" evidence="1">
    <location>
        <begin position="27"/>
        <end position="542"/>
    </location>
</feature>
<keyword evidence="1" id="KW-0732">Signal</keyword>
<dbReference type="SUPFAM" id="SSF51126">
    <property type="entry name" value="Pectin lyase-like"/>
    <property type="match status" value="1"/>
</dbReference>
<evidence type="ECO:0000313" key="4">
    <source>
        <dbReference type="EMBL" id="MEF3835124.1"/>
    </source>
</evidence>
<protein>
    <submittedName>
        <fullName evidence="4">DUF4955 domain-containing protein</fullName>
    </submittedName>
</protein>
<dbReference type="Pfam" id="PF12708">
    <property type="entry name" value="Pect-lyase_RHGA_epim"/>
    <property type="match status" value="1"/>
</dbReference>
<comment type="caution">
    <text evidence="4">The sequence shown here is derived from an EMBL/GenBank/DDBJ whole genome shotgun (WGS) entry which is preliminary data.</text>
</comment>
<dbReference type="InterPro" id="IPR011050">
    <property type="entry name" value="Pectin_lyase_fold/virulence"/>
</dbReference>
<accession>A0ABU7XXI1</accession>
<dbReference type="Pfam" id="PF16315">
    <property type="entry name" value="DUF4955"/>
    <property type="match status" value="1"/>
</dbReference>
<dbReference type="InterPro" id="IPR032532">
    <property type="entry name" value="DUF4955"/>
</dbReference>
<dbReference type="Gene3D" id="2.160.20.10">
    <property type="entry name" value="Single-stranded right-handed beta-helix, Pectin lyase-like"/>
    <property type="match status" value="1"/>
</dbReference>
<proteinExistence type="predicted"/>
<dbReference type="Proteomes" id="UP001337305">
    <property type="component" value="Unassembled WGS sequence"/>
</dbReference>
<evidence type="ECO:0000256" key="1">
    <source>
        <dbReference type="SAM" id="SignalP"/>
    </source>
</evidence>
<keyword evidence="5" id="KW-1185">Reference proteome</keyword>
<name>A0ABU7XXI1_9FLAO</name>
<evidence type="ECO:0000259" key="2">
    <source>
        <dbReference type="Pfam" id="PF12708"/>
    </source>
</evidence>
<dbReference type="InterPro" id="IPR012334">
    <property type="entry name" value="Pectin_lyas_fold"/>
</dbReference>
<reference evidence="4 5" key="1">
    <citation type="submission" date="2022-09" db="EMBL/GenBank/DDBJ databases">
        <title>Genome sequencing of Flavivirga sp. MEBiC05379.</title>
        <authorList>
            <person name="Oh H.-M."/>
            <person name="Kwon K.K."/>
            <person name="Park M.J."/>
            <person name="Yang S.-H."/>
        </authorList>
    </citation>
    <scope>NUCLEOTIDE SEQUENCE [LARGE SCALE GENOMIC DNA]</scope>
    <source>
        <strain evidence="4 5">MEBiC05379</strain>
    </source>
</reference>